<feature type="domain" description="Helix-turn-helix" evidence="1">
    <location>
        <begin position="1"/>
        <end position="54"/>
    </location>
</feature>
<dbReference type="EMBL" id="CP159290">
    <property type="protein sequence ID" value="XCH31383.1"/>
    <property type="molecule type" value="Genomic_DNA"/>
</dbReference>
<reference evidence="2" key="1">
    <citation type="submission" date="2024-06" db="EMBL/GenBank/DDBJ databases">
        <title>Complete genome sequence of the cellulolytic actinobacterium, Cellulosimicrobium ES-005.</title>
        <authorList>
            <person name="Matthews C.T."/>
            <person name="Underwood K.D."/>
            <person name="Ghanchi K.M."/>
            <person name="Fields S.D."/>
            <person name="Gardner S.G."/>
        </authorList>
    </citation>
    <scope>NUCLEOTIDE SEQUENCE</scope>
    <source>
        <strain evidence="2">ES-005</strain>
    </source>
</reference>
<organism evidence="2">
    <name type="scientific">Cellulosimicrobium sp. ES-005</name>
    <dbReference type="NCBI Taxonomy" id="3163031"/>
    <lineage>
        <taxon>Bacteria</taxon>
        <taxon>Bacillati</taxon>
        <taxon>Actinomycetota</taxon>
        <taxon>Actinomycetes</taxon>
        <taxon>Micrococcales</taxon>
        <taxon>Promicromonosporaceae</taxon>
        <taxon>Cellulosimicrobium</taxon>
    </lineage>
</organism>
<dbReference type="InterPro" id="IPR036388">
    <property type="entry name" value="WH-like_DNA-bd_sf"/>
</dbReference>
<protein>
    <submittedName>
        <fullName evidence="2">Helix-turn-helix domain-containing protein</fullName>
    </submittedName>
</protein>
<dbReference type="InterPro" id="IPR009061">
    <property type="entry name" value="DNA-bd_dom_put_sf"/>
</dbReference>
<accession>A0AAU8G4S3</accession>
<dbReference type="SUPFAM" id="SSF46955">
    <property type="entry name" value="Putative DNA-binding domain"/>
    <property type="match status" value="1"/>
</dbReference>
<sequence>MTSTEACAVLKIDRSTLVRWVRAGRIAPTYKYPRSNGAYLFDRVAVEALAAERRAS</sequence>
<proteinExistence type="predicted"/>
<evidence type="ECO:0000313" key="2">
    <source>
        <dbReference type="EMBL" id="XCH31383.1"/>
    </source>
</evidence>
<evidence type="ECO:0000259" key="1">
    <source>
        <dbReference type="Pfam" id="PF12728"/>
    </source>
</evidence>
<dbReference type="RefSeq" id="WP_353709000.1">
    <property type="nucleotide sequence ID" value="NZ_CP159290.1"/>
</dbReference>
<dbReference type="Pfam" id="PF12728">
    <property type="entry name" value="HTH_17"/>
    <property type="match status" value="1"/>
</dbReference>
<dbReference type="AlphaFoldDB" id="A0AAU8G4S3"/>
<dbReference type="Gene3D" id="1.10.10.10">
    <property type="entry name" value="Winged helix-like DNA-binding domain superfamily/Winged helix DNA-binding domain"/>
    <property type="match status" value="1"/>
</dbReference>
<gene>
    <name evidence="2" type="ORF">ABRQ22_06765</name>
</gene>
<dbReference type="InterPro" id="IPR041657">
    <property type="entry name" value="HTH_17"/>
</dbReference>
<name>A0AAU8G4S3_9MICO</name>